<proteinExistence type="predicted"/>
<evidence type="ECO:0000313" key="1">
    <source>
        <dbReference type="EMBL" id="MDR6376157.1"/>
    </source>
</evidence>
<organism evidence="1 2">
    <name type="scientific">Paraburkholderia caledonica</name>
    <dbReference type="NCBI Taxonomy" id="134536"/>
    <lineage>
        <taxon>Bacteria</taxon>
        <taxon>Pseudomonadati</taxon>
        <taxon>Pseudomonadota</taxon>
        <taxon>Betaproteobacteria</taxon>
        <taxon>Burkholderiales</taxon>
        <taxon>Burkholderiaceae</taxon>
        <taxon>Paraburkholderia</taxon>
    </lineage>
</organism>
<comment type="caution">
    <text evidence="1">The sequence shown here is derived from an EMBL/GenBank/DDBJ whole genome shotgun (WGS) entry which is preliminary data.</text>
</comment>
<dbReference type="Proteomes" id="UP001185254">
    <property type="component" value="Unassembled WGS sequence"/>
</dbReference>
<protein>
    <recommendedName>
        <fullName evidence="3">DUF3331 domain-containing protein</fullName>
    </recommendedName>
</protein>
<sequence length="142" mass="15819">MLNGNFEQNPWKQTVELLERLSHVSKFSFSSVLSSHGESAARRKAASKVRNYRDAAIEVLESLSSRTVTISWRDPTMCNYPAQTWERGVAKRSGSCAISQIPIRRGDIVFRPRGGGRFRPANANAMIHATEVERVCPELSAA</sequence>
<evidence type="ECO:0000313" key="2">
    <source>
        <dbReference type="Proteomes" id="UP001185254"/>
    </source>
</evidence>
<name>A0ABU1KYZ0_9BURK</name>
<accession>A0ABU1KYZ0</accession>
<dbReference type="Pfam" id="PF11811">
    <property type="entry name" value="DUF3331"/>
    <property type="match status" value="1"/>
</dbReference>
<evidence type="ECO:0008006" key="3">
    <source>
        <dbReference type="Google" id="ProtNLM"/>
    </source>
</evidence>
<dbReference type="EMBL" id="JAVDQN010000002">
    <property type="protein sequence ID" value="MDR6376157.1"/>
    <property type="molecule type" value="Genomic_DNA"/>
</dbReference>
<dbReference type="InterPro" id="IPR021769">
    <property type="entry name" value="DUF3331"/>
</dbReference>
<reference evidence="1 2" key="1">
    <citation type="submission" date="2023-07" db="EMBL/GenBank/DDBJ databases">
        <title>Sorghum-associated microbial communities from plants grown in Nebraska, USA.</title>
        <authorList>
            <person name="Schachtman D."/>
        </authorList>
    </citation>
    <scope>NUCLEOTIDE SEQUENCE [LARGE SCALE GENOMIC DNA]</scope>
    <source>
        <strain evidence="1 2">DS1039</strain>
    </source>
</reference>
<keyword evidence="2" id="KW-1185">Reference proteome</keyword>
<gene>
    <name evidence="1" type="ORF">J2776_002857</name>
</gene>
<dbReference type="RefSeq" id="WP_310066574.1">
    <property type="nucleotide sequence ID" value="NZ_JAVDQN010000002.1"/>
</dbReference>